<evidence type="ECO:0000256" key="4">
    <source>
        <dbReference type="ARBA" id="ARBA00022692"/>
    </source>
</evidence>
<dbReference type="OrthoDB" id="9798188at2"/>
<evidence type="ECO:0000259" key="13">
    <source>
        <dbReference type="PROSITE" id="PS51846"/>
    </source>
</evidence>
<evidence type="ECO:0000256" key="3">
    <source>
        <dbReference type="ARBA" id="ARBA00022475"/>
    </source>
</evidence>
<dbReference type="InterPro" id="IPR019862">
    <property type="entry name" value="Motility-assoc_prot_GldE"/>
</dbReference>
<keyword evidence="8 10" id="KW-0472">Membrane</keyword>
<evidence type="ECO:0000256" key="8">
    <source>
        <dbReference type="ARBA" id="ARBA00023136"/>
    </source>
</evidence>
<organism evidence="14 16">
    <name type="scientific">Muribaculum intestinale</name>
    <dbReference type="NCBI Taxonomy" id="1796646"/>
    <lineage>
        <taxon>Bacteria</taxon>
        <taxon>Pseudomonadati</taxon>
        <taxon>Bacteroidota</taxon>
        <taxon>Bacteroidia</taxon>
        <taxon>Bacteroidales</taxon>
        <taxon>Muribaculaceae</taxon>
        <taxon>Muribaculum</taxon>
    </lineage>
</organism>
<keyword evidence="7 9" id="KW-0129">CBS domain</keyword>
<comment type="similarity">
    <text evidence="2">Belongs to the UPF0053 family.</text>
</comment>
<dbReference type="Pfam" id="PF00571">
    <property type="entry name" value="CBS"/>
    <property type="match status" value="2"/>
</dbReference>
<feature type="domain" description="CNNM transmembrane" evidence="13">
    <location>
        <begin position="11"/>
        <end position="197"/>
    </location>
</feature>
<dbReference type="STRING" id="1796646.A4V02_13020"/>
<dbReference type="GO" id="GO:0005886">
    <property type="term" value="C:plasma membrane"/>
    <property type="evidence" value="ECO:0007669"/>
    <property type="project" value="UniProtKB-SubCell"/>
</dbReference>
<evidence type="ECO:0000256" key="10">
    <source>
        <dbReference type="PROSITE-ProRule" id="PRU01193"/>
    </source>
</evidence>
<keyword evidence="5" id="KW-0677">Repeat</keyword>
<dbReference type="NCBIfam" id="TIGR03520">
    <property type="entry name" value="GldE"/>
    <property type="match status" value="1"/>
</dbReference>
<reference evidence="15 17" key="3">
    <citation type="submission" date="2019-04" db="EMBL/GenBank/DDBJ databases">
        <title>Microbes associate with the intestines of laboratory mice.</title>
        <authorList>
            <person name="Navarre W."/>
            <person name="Wong E."/>
            <person name="Huang K."/>
            <person name="Tropini C."/>
            <person name="Ng K."/>
            <person name="Yu B."/>
        </authorList>
    </citation>
    <scope>NUCLEOTIDE SEQUENCE [LARGE SCALE GENOMIC DNA]</scope>
    <source>
        <strain evidence="15 17">NM06_A21</strain>
    </source>
</reference>
<reference evidence="16" key="1">
    <citation type="submission" date="2016-04" db="EMBL/GenBank/DDBJ databases">
        <title>Complete Genome Sequences of Twelve Strains of a Stable Defined Moderately Diverse Mouse Microbiota 2 (sDMDMm2).</title>
        <authorList>
            <person name="Uchimura Y."/>
            <person name="Wyss M."/>
            <person name="Brugiroux S."/>
            <person name="Limenitakis J.P."/>
            <person name="Stecher B."/>
            <person name="McCoy K.D."/>
            <person name="Macpherson A.J."/>
        </authorList>
    </citation>
    <scope>NUCLEOTIDE SEQUENCE [LARGE SCALE GENOMIC DNA]</scope>
    <source>
        <strain evidence="16">YL27</strain>
    </source>
</reference>
<evidence type="ECO:0000256" key="11">
    <source>
        <dbReference type="SAM" id="Phobius"/>
    </source>
</evidence>
<evidence type="ECO:0000256" key="2">
    <source>
        <dbReference type="ARBA" id="ARBA00006337"/>
    </source>
</evidence>
<dbReference type="InterPro" id="IPR036318">
    <property type="entry name" value="FAD-bd_PCMH-like_sf"/>
</dbReference>
<feature type="transmembrane region" description="Helical" evidence="11">
    <location>
        <begin position="135"/>
        <end position="158"/>
    </location>
</feature>
<dbReference type="EMBL" id="SRYD01000048">
    <property type="protein sequence ID" value="TGY71620.1"/>
    <property type="molecule type" value="Genomic_DNA"/>
</dbReference>
<keyword evidence="3" id="KW-1003">Cell membrane</keyword>
<dbReference type="PANTHER" id="PTHR22777:SF32">
    <property type="entry name" value="UPF0053 INNER MEMBRANE PROTEIN YFJD"/>
    <property type="match status" value="1"/>
</dbReference>
<dbReference type="Proteomes" id="UP000306630">
    <property type="component" value="Unassembled WGS sequence"/>
</dbReference>
<dbReference type="InterPro" id="IPR046342">
    <property type="entry name" value="CBS_dom_sf"/>
</dbReference>
<dbReference type="InterPro" id="IPR005170">
    <property type="entry name" value="Transptr-assoc_dom"/>
</dbReference>
<dbReference type="EMBL" id="CP015402">
    <property type="protein sequence ID" value="ANU64552.1"/>
    <property type="molecule type" value="Genomic_DNA"/>
</dbReference>
<evidence type="ECO:0000313" key="14">
    <source>
        <dbReference type="EMBL" id="ANU64552.1"/>
    </source>
</evidence>
<accession>A0A1B1SCK3</accession>
<feature type="domain" description="CBS" evidence="12">
    <location>
        <begin position="279"/>
        <end position="336"/>
    </location>
</feature>
<feature type="transmembrane region" description="Helical" evidence="11">
    <location>
        <begin position="102"/>
        <end position="123"/>
    </location>
</feature>
<dbReference type="AlphaFoldDB" id="A0A1B1SCK3"/>
<dbReference type="Pfam" id="PF01595">
    <property type="entry name" value="CNNM"/>
    <property type="match status" value="1"/>
</dbReference>
<evidence type="ECO:0000256" key="6">
    <source>
        <dbReference type="ARBA" id="ARBA00022989"/>
    </source>
</evidence>
<dbReference type="InterPro" id="IPR000644">
    <property type="entry name" value="CBS_dom"/>
</dbReference>
<gene>
    <name evidence="15" type="primary">gldE</name>
    <name evidence="14" type="ORF">A4V02_13020</name>
    <name evidence="15" type="ORF">E5333_11200</name>
</gene>
<keyword evidence="4 10" id="KW-0812">Transmembrane</keyword>
<keyword evidence="6 10" id="KW-1133">Transmembrane helix</keyword>
<evidence type="ECO:0000313" key="15">
    <source>
        <dbReference type="EMBL" id="TGY71620.1"/>
    </source>
</evidence>
<evidence type="ECO:0000313" key="17">
    <source>
        <dbReference type="Proteomes" id="UP000306630"/>
    </source>
</evidence>
<dbReference type="GO" id="GO:0050660">
    <property type="term" value="F:flavin adenine dinucleotide binding"/>
    <property type="evidence" value="ECO:0007669"/>
    <property type="project" value="InterPro"/>
</dbReference>
<dbReference type="SMART" id="SM00116">
    <property type="entry name" value="CBS"/>
    <property type="match status" value="2"/>
</dbReference>
<keyword evidence="16" id="KW-1185">Reference proteome</keyword>
<dbReference type="RefSeq" id="WP_068961829.1">
    <property type="nucleotide sequence ID" value="NZ_CAJTAP010000020.1"/>
</dbReference>
<dbReference type="SUPFAM" id="SSF56176">
    <property type="entry name" value="FAD-binding/transporter-associated domain-like"/>
    <property type="match status" value="1"/>
</dbReference>
<dbReference type="SUPFAM" id="SSF54631">
    <property type="entry name" value="CBS-domain pair"/>
    <property type="match status" value="1"/>
</dbReference>
<evidence type="ECO:0000256" key="5">
    <source>
        <dbReference type="ARBA" id="ARBA00022737"/>
    </source>
</evidence>
<dbReference type="FunFam" id="3.10.580.10:FF:000002">
    <property type="entry name" value="Magnesium/cobalt efflux protein CorC"/>
    <property type="match status" value="1"/>
</dbReference>
<evidence type="ECO:0000259" key="12">
    <source>
        <dbReference type="PROSITE" id="PS51371"/>
    </source>
</evidence>
<evidence type="ECO:0000256" key="7">
    <source>
        <dbReference type="ARBA" id="ARBA00023122"/>
    </source>
</evidence>
<dbReference type="PROSITE" id="PS51371">
    <property type="entry name" value="CBS"/>
    <property type="match status" value="2"/>
</dbReference>
<reference evidence="14" key="2">
    <citation type="submission" date="2017-04" db="EMBL/GenBank/DDBJ databases">
        <title>Complete Genome Sequences of Twelve Strains of a Stable Defined Moderately Diverse Mouse Microbiota 2 (sDMDMm2).</title>
        <authorList>
            <person name="Uchimura Y."/>
            <person name="Wyss M."/>
            <person name="Brugiroux S."/>
            <person name="Limenitakis J.P."/>
            <person name="Stecher B."/>
            <person name="McCoy K.D."/>
            <person name="Macpherson A.J."/>
        </authorList>
    </citation>
    <scope>NUCLEOTIDE SEQUENCE</scope>
    <source>
        <strain evidence="14">YL27</strain>
    </source>
</reference>
<dbReference type="CDD" id="cd04590">
    <property type="entry name" value="CBS_pair_CorC_HlyC_assoc"/>
    <property type="match status" value="1"/>
</dbReference>
<dbReference type="Pfam" id="PF03471">
    <property type="entry name" value="CorC_HlyC"/>
    <property type="match status" value="1"/>
</dbReference>
<dbReference type="PROSITE" id="PS51846">
    <property type="entry name" value="CNNM"/>
    <property type="match status" value="1"/>
</dbReference>
<dbReference type="PANTHER" id="PTHR22777">
    <property type="entry name" value="HEMOLYSIN-RELATED"/>
    <property type="match status" value="1"/>
</dbReference>
<protein>
    <submittedName>
        <fullName evidence="15">Gliding motility-associated protein GldE</fullName>
    </submittedName>
    <submittedName>
        <fullName evidence="14">Hemolysin</fullName>
    </submittedName>
</protein>
<dbReference type="KEGG" id="pary:A4V02_13020"/>
<feature type="domain" description="CBS" evidence="12">
    <location>
        <begin position="213"/>
        <end position="274"/>
    </location>
</feature>
<evidence type="ECO:0000313" key="16">
    <source>
        <dbReference type="Proteomes" id="UP000186351"/>
    </source>
</evidence>
<proteinExistence type="inferred from homology"/>
<dbReference type="Gene3D" id="3.10.580.10">
    <property type="entry name" value="CBS-domain"/>
    <property type="match status" value="1"/>
</dbReference>
<name>A0A1B1SCK3_9BACT</name>
<accession>A0A1Z2XKT8</accession>
<sequence>MAAQLITVNTPTAGSIIALVCAAIALLISGFVSGSEIAYFSLTPSQREELDESPKGPTIEGFLQQPQRLLATILIANNLVNVTIVILCNFAFNQIFHFESGVLDFIFQSVILTFLILLFGEILPKLYANTYTVGWAKMASGGIGAAIKLFFPISSMLVKSGSIVNRVITKKVDDISVDDLSQALEVTEVKGADEKEMLEGILEFGDTTASQIMTPRVDMTTIDYGFSFSRVMDVVLQSGFSRLPVVEDTDDNIRGVLYSRDLLPYIGKDTPDDFQWQKLIRETYFVPESRMIDDLLEDFRRRRIHMAVVIDEYGGTQGLVTMEDVLEEIVGDINDEYDEDETTYKRLPDDTYIFDGKTLLTDFFRVTDLNEQDYEEVTEDCDTLAGMLLAIKGDFPRQKESIVYRRCRFLVISIERHRISSVRVKVMPQENPDQTTPASN</sequence>
<dbReference type="InterPro" id="IPR002550">
    <property type="entry name" value="CNNM"/>
</dbReference>
<feature type="transmembrane region" description="Helical" evidence="11">
    <location>
        <begin position="12"/>
        <end position="32"/>
    </location>
</feature>
<comment type="subcellular location">
    <subcellularLocation>
        <location evidence="1">Cell membrane</location>
        <topology evidence="1">Multi-pass membrane protein</topology>
    </subcellularLocation>
</comment>
<dbReference type="Gene3D" id="3.30.465.10">
    <property type="match status" value="1"/>
</dbReference>
<dbReference type="InterPro" id="IPR016169">
    <property type="entry name" value="FAD-bd_PCMH_sub2"/>
</dbReference>
<feature type="transmembrane region" description="Helical" evidence="11">
    <location>
        <begin position="69"/>
        <end position="90"/>
    </location>
</feature>
<evidence type="ECO:0000256" key="1">
    <source>
        <dbReference type="ARBA" id="ARBA00004651"/>
    </source>
</evidence>
<dbReference type="GeneID" id="65537797"/>
<evidence type="ECO:0000256" key="9">
    <source>
        <dbReference type="PROSITE-ProRule" id="PRU00703"/>
    </source>
</evidence>
<dbReference type="Proteomes" id="UP000186351">
    <property type="component" value="Chromosome"/>
</dbReference>
<dbReference type="InterPro" id="IPR044751">
    <property type="entry name" value="Ion_transp-like_CBS"/>
</dbReference>
<dbReference type="SMART" id="SM01091">
    <property type="entry name" value="CorC_HlyC"/>
    <property type="match status" value="1"/>
</dbReference>